<proteinExistence type="predicted"/>
<evidence type="ECO:0000313" key="3">
    <source>
        <dbReference type="Proteomes" id="UP000265520"/>
    </source>
</evidence>
<protein>
    <submittedName>
        <fullName evidence="2">Uncharacterized protein</fullName>
    </submittedName>
</protein>
<dbReference type="AlphaFoldDB" id="A0A392Q7M4"/>
<feature type="compositionally biased region" description="Pro residues" evidence="1">
    <location>
        <begin position="31"/>
        <end position="48"/>
    </location>
</feature>
<name>A0A392Q7M4_9FABA</name>
<feature type="non-terminal residue" evidence="2">
    <location>
        <position position="157"/>
    </location>
</feature>
<sequence length="157" mass="17284">MSLLTSRRPQAAGLARLHEDKQQDLLRLNRPRPPWTTPTSSRPPPAAPSPTVAIAPGILPTPALPVPNRPRFCHLSAAEIVERREKGLCFNCDQRFSRNNNCRARFSLLVAKEDDPVVEGDIATSDQDLAWATALDEAQLSLHVMSGIQAAQTFRVT</sequence>
<keyword evidence="3" id="KW-1185">Reference proteome</keyword>
<dbReference type="Proteomes" id="UP000265520">
    <property type="component" value="Unassembled WGS sequence"/>
</dbReference>
<feature type="region of interest" description="Disordered" evidence="1">
    <location>
        <begin position="1"/>
        <end position="51"/>
    </location>
</feature>
<dbReference type="EMBL" id="LXQA010118260">
    <property type="protein sequence ID" value="MCI20134.1"/>
    <property type="molecule type" value="Genomic_DNA"/>
</dbReference>
<reference evidence="2 3" key="1">
    <citation type="journal article" date="2018" name="Front. Plant Sci.">
        <title>Red Clover (Trifolium pratense) and Zigzag Clover (T. medium) - A Picture of Genomic Similarities and Differences.</title>
        <authorList>
            <person name="Dluhosova J."/>
            <person name="Istvanek J."/>
            <person name="Nedelnik J."/>
            <person name="Repkova J."/>
        </authorList>
    </citation>
    <scope>NUCLEOTIDE SEQUENCE [LARGE SCALE GENOMIC DNA]</scope>
    <source>
        <strain evidence="3">cv. 10/8</strain>
        <tissue evidence="2">Leaf</tissue>
    </source>
</reference>
<evidence type="ECO:0000256" key="1">
    <source>
        <dbReference type="SAM" id="MobiDB-lite"/>
    </source>
</evidence>
<comment type="caution">
    <text evidence="2">The sequence shown here is derived from an EMBL/GenBank/DDBJ whole genome shotgun (WGS) entry which is preliminary data.</text>
</comment>
<evidence type="ECO:0000313" key="2">
    <source>
        <dbReference type="EMBL" id="MCI20134.1"/>
    </source>
</evidence>
<accession>A0A392Q7M4</accession>
<organism evidence="2 3">
    <name type="scientific">Trifolium medium</name>
    <dbReference type="NCBI Taxonomy" id="97028"/>
    <lineage>
        <taxon>Eukaryota</taxon>
        <taxon>Viridiplantae</taxon>
        <taxon>Streptophyta</taxon>
        <taxon>Embryophyta</taxon>
        <taxon>Tracheophyta</taxon>
        <taxon>Spermatophyta</taxon>
        <taxon>Magnoliopsida</taxon>
        <taxon>eudicotyledons</taxon>
        <taxon>Gunneridae</taxon>
        <taxon>Pentapetalae</taxon>
        <taxon>rosids</taxon>
        <taxon>fabids</taxon>
        <taxon>Fabales</taxon>
        <taxon>Fabaceae</taxon>
        <taxon>Papilionoideae</taxon>
        <taxon>50 kb inversion clade</taxon>
        <taxon>NPAAA clade</taxon>
        <taxon>Hologalegina</taxon>
        <taxon>IRL clade</taxon>
        <taxon>Trifolieae</taxon>
        <taxon>Trifolium</taxon>
    </lineage>
</organism>